<dbReference type="InterPro" id="IPR023406">
    <property type="entry name" value="Topo_IA_AS"/>
</dbReference>
<comment type="similarity">
    <text evidence="2 10">Belongs to the type IA topoisomerase family.</text>
</comment>
<feature type="domain" description="Toprim" evidence="13">
    <location>
        <begin position="56"/>
        <end position="170"/>
    </location>
</feature>
<feature type="active site" description="O-(5'-phospho-DNA)-tyrosine intermediate" evidence="10">
    <location>
        <position position="357"/>
    </location>
</feature>
<dbReference type="Pfam" id="PF01751">
    <property type="entry name" value="Toprim"/>
    <property type="match status" value="1"/>
</dbReference>
<dbReference type="InterPro" id="IPR013497">
    <property type="entry name" value="Topo_IA_cen"/>
</dbReference>
<dbReference type="SUPFAM" id="SSF57783">
    <property type="entry name" value="Zinc beta-ribbon"/>
    <property type="match status" value="2"/>
</dbReference>
<dbReference type="InterPro" id="IPR013824">
    <property type="entry name" value="Topo_IA_cen_sub1"/>
</dbReference>
<feature type="site" description="Interaction with DNA" evidence="10">
    <location>
        <position position="196"/>
    </location>
</feature>
<dbReference type="SMART" id="SM00493">
    <property type="entry name" value="TOPRIM"/>
    <property type="match status" value="1"/>
</dbReference>
<keyword evidence="11" id="KW-0175">Coiled coil</keyword>
<proteinExistence type="inferred from homology"/>
<dbReference type="PROSITE" id="PS50880">
    <property type="entry name" value="TOPRIM"/>
    <property type="match status" value="1"/>
</dbReference>
<dbReference type="InterPro" id="IPR028612">
    <property type="entry name" value="Topoisom_1_IA"/>
</dbReference>
<evidence type="ECO:0000256" key="5">
    <source>
        <dbReference type="ARBA" id="ARBA00022833"/>
    </source>
</evidence>
<evidence type="ECO:0000256" key="11">
    <source>
        <dbReference type="SAM" id="Coils"/>
    </source>
</evidence>
<dbReference type="PROSITE" id="PS52039">
    <property type="entry name" value="TOPO_IA_2"/>
    <property type="match status" value="1"/>
</dbReference>
<dbReference type="SUPFAM" id="SSF56712">
    <property type="entry name" value="Prokaryotic type I DNA topoisomerase"/>
    <property type="match status" value="1"/>
</dbReference>
<keyword evidence="4" id="KW-0863">Zinc-finger</keyword>
<feature type="compositionally biased region" description="Basic and acidic residues" evidence="12">
    <location>
        <begin position="1"/>
        <end position="31"/>
    </location>
</feature>
<feature type="site" description="Interaction with DNA" evidence="10">
    <location>
        <position position="212"/>
    </location>
</feature>
<keyword evidence="8 10" id="KW-0238">DNA-binding</keyword>
<dbReference type="Pfam" id="PF01131">
    <property type="entry name" value="Topoisom_bac"/>
    <property type="match status" value="1"/>
</dbReference>
<dbReference type="GO" id="GO:0003917">
    <property type="term" value="F:DNA topoisomerase type I (single strand cut, ATP-independent) activity"/>
    <property type="evidence" value="ECO:0007669"/>
    <property type="project" value="UniProtKB-UniRule"/>
</dbReference>
<accession>C6SEJ0</accession>
<dbReference type="Gene3D" id="3.40.50.140">
    <property type="match status" value="1"/>
</dbReference>
<feature type="domain" description="Topo IA-type catalytic" evidence="14">
    <location>
        <begin position="186"/>
        <end position="618"/>
    </location>
</feature>
<dbReference type="EC" id="5.6.2.1" evidence="10"/>
<evidence type="ECO:0000256" key="4">
    <source>
        <dbReference type="ARBA" id="ARBA00022771"/>
    </source>
</evidence>
<dbReference type="Gene3D" id="1.10.290.10">
    <property type="entry name" value="Topoisomerase I, domain 4"/>
    <property type="match status" value="1"/>
</dbReference>
<dbReference type="SMART" id="SM00436">
    <property type="entry name" value="TOP1Bc"/>
    <property type="match status" value="1"/>
</dbReference>
<dbReference type="GO" id="GO:0008270">
    <property type="term" value="F:zinc ion binding"/>
    <property type="evidence" value="ECO:0007669"/>
    <property type="project" value="UniProtKB-KW"/>
</dbReference>
<dbReference type="InterPro" id="IPR013825">
    <property type="entry name" value="Topo_IA_cen_sub2"/>
</dbReference>
<evidence type="ECO:0000256" key="7">
    <source>
        <dbReference type="ARBA" id="ARBA00023029"/>
    </source>
</evidence>
<feature type="region of interest" description="Interaction with DNA" evidence="10">
    <location>
        <begin position="220"/>
        <end position="225"/>
    </location>
</feature>
<dbReference type="InterPro" id="IPR006171">
    <property type="entry name" value="TOPRIM_dom"/>
</dbReference>
<reference evidence="15" key="1">
    <citation type="journal article" date="2008" name="Proc. Natl. Acad. Sci. U.S.A.">
        <title>Whole-genome comparison of disease and carriage strains provides insights into virulence evolution in Neisseria meningitidis.</title>
        <authorList>
            <person name="Schoen C."/>
            <person name="Blom J."/>
            <person name="Claus H."/>
            <person name="Schramm-Glueck A."/>
            <person name="Brandt P."/>
            <person name="Mueller T."/>
            <person name="Goesmann A."/>
            <person name="Joseph B."/>
            <person name="Konietzny S."/>
            <person name="Kurzai O."/>
            <person name="Schmitt C."/>
            <person name="Friedrich T."/>
            <person name="Linke B."/>
            <person name="Vogel U."/>
            <person name="Frosch M."/>
        </authorList>
    </citation>
    <scope>NUCLEOTIDE SEQUENCE</scope>
    <source>
        <strain evidence="15">Alpha153</strain>
    </source>
</reference>
<dbReference type="PRINTS" id="PR00417">
    <property type="entry name" value="PRTPISMRASEI"/>
</dbReference>
<dbReference type="GO" id="GO:0005694">
    <property type="term" value="C:chromosome"/>
    <property type="evidence" value="ECO:0007669"/>
    <property type="project" value="InterPro"/>
</dbReference>
<feature type="site" description="Interaction with DNA" evidence="10">
    <location>
        <position position="197"/>
    </location>
</feature>
<dbReference type="EMBL" id="AM889137">
    <property type="protein sequence ID" value="CBA08183.1"/>
    <property type="molecule type" value="Genomic_DNA"/>
</dbReference>
<keyword evidence="5" id="KW-0862">Zinc</keyword>
<dbReference type="GO" id="GO:0003677">
    <property type="term" value="F:DNA binding"/>
    <property type="evidence" value="ECO:0007669"/>
    <property type="project" value="UniProtKB-KW"/>
</dbReference>
<evidence type="ECO:0000256" key="10">
    <source>
        <dbReference type="HAMAP-Rule" id="MF_00952"/>
    </source>
</evidence>
<dbReference type="AlphaFoldDB" id="C6SEJ0"/>
<evidence type="ECO:0000259" key="14">
    <source>
        <dbReference type="PROSITE" id="PS52039"/>
    </source>
</evidence>
<dbReference type="InterPro" id="IPR003602">
    <property type="entry name" value="Topo_IA_DNA-bd_dom"/>
</dbReference>
<feature type="region of interest" description="Disordered" evidence="12">
    <location>
        <begin position="1"/>
        <end position="52"/>
    </location>
</feature>
<dbReference type="InterPro" id="IPR034149">
    <property type="entry name" value="TOPRIM_TopoI"/>
</dbReference>
<dbReference type="PROSITE" id="PS00396">
    <property type="entry name" value="TOPO_IA_1"/>
    <property type="match status" value="1"/>
</dbReference>
<keyword evidence="3" id="KW-0479">Metal-binding</keyword>
<dbReference type="NCBIfam" id="TIGR01051">
    <property type="entry name" value="topA_bact"/>
    <property type="match status" value="1"/>
</dbReference>
<dbReference type="PANTHER" id="PTHR42785:SF1">
    <property type="entry name" value="DNA TOPOISOMERASE"/>
    <property type="match status" value="1"/>
</dbReference>
<dbReference type="Gene3D" id="1.10.460.10">
    <property type="entry name" value="Topoisomerase I, domain 2"/>
    <property type="match status" value="1"/>
</dbReference>
<dbReference type="CDD" id="cd00186">
    <property type="entry name" value="TOP1Ac"/>
    <property type="match status" value="1"/>
</dbReference>
<dbReference type="InterPro" id="IPR000380">
    <property type="entry name" value="Topo_IA"/>
</dbReference>
<evidence type="ECO:0000256" key="8">
    <source>
        <dbReference type="ARBA" id="ARBA00023125"/>
    </source>
</evidence>
<keyword evidence="6" id="KW-0460">Magnesium</keyword>
<dbReference type="InterPro" id="IPR003601">
    <property type="entry name" value="Topo_IA_2"/>
</dbReference>
<dbReference type="InterPro" id="IPR023405">
    <property type="entry name" value="Topo_IA_core_domain"/>
</dbReference>
<feature type="site" description="Interaction with DNA" evidence="10">
    <location>
        <position position="200"/>
    </location>
</feature>
<keyword evidence="7 10" id="KW-0799">Topoisomerase</keyword>
<feature type="compositionally biased region" description="Basic and acidic residues" evidence="12">
    <location>
        <begin position="489"/>
        <end position="501"/>
    </location>
</feature>
<comment type="catalytic activity">
    <reaction evidence="1 10">
        <text>ATP-independent breakage of single-stranded DNA, followed by passage and rejoining.</text>
        <dbReference type="EC" id="5.6.2.1"/>
    </reaction>
</comment>
<evidence type="ECO:0000256" key="6">
    <source>
        <dbReference type="ARBA" id="ARBA00022842"/>
    </source>
</evidence>
<organism evidence="15">
    <name type="scientific">Neisseria meningitidis alpha153</name>
    <dbReference type="NCBI Taxonomy" id="663926"/>
    <lineage>
        <taxon>Bacteria</taxon>
        <taxon>Pseudomonadati</taxon>
        <taxon>Pseudomonadota</taxon>
        <taxon>Betaproteobacteria</taxon>
        <taxon>Neisseriales</taxon>
        <taxon>Neisseriaceae</taxon>
        <taxon>Neisseria</taxon>
    </lineage>
</organism>
<feature type="site" description="Interaction with DNA" evidence="10">
    <location>
        <position position="359"/>
    </location>
</feature>
<dbReference type="Pfam" id="PF01396">
    <property type="entry name" value="Zn_ribbon_Top1"/>
    <property type="match status" value="3"/>
</dbReference>
<evidence type="ECO:0000256" key="1">
    <source>
        <dbReference type="ARBA" id="ARBA00000213"/>
    </source>
</evidence>
<feature type="site" description="Interaction with DNA" evidence="10">
    <location>
        <position position="86"/>
    </location>
</feature>
<dbReference type="PANTHER" id="PTHR42785">
    <property type="entry name" value="DNA TOPOISOMERASE, TYPE IA, CORE"/>
    <property type="match status" value="1"/>
</dbReference>
<dbReference type="InterPro" id="IPR013498">
    <property type="entry name" value="Topo_IA_Znf"/>
</dbReference>
<evidence type="ECO:0000256" key="12">
    <source>
        <dbReference type="SAM" id="MobiDB-lite"/>
    </source>
</evidence>
<dbReference type="Gene3D" id="3.30.65.10">
    <property type="entry name" value="Bacterial Topoisomerase I, domain 1"/>
    <property type="match status" value="3"/>
</dbReference>
<comment type="caution">
    <text evidence="10">Lacks conserved residue(s) required for the propagation of feature annotation.</text>
</comment>
<evidence type="ECO:0000256" key="9">
    <source>
        <dbReference type="ARBA" id="ARBA00023235"/>
    </source>
</evidence>
<dbReference type="SMART" id="SM00437">
    <property type="entry name" value="TOP1Ac"/>
    <property type="match status" value="1"/>
</dbReference>
<dbReference type="GO" id="GO:0006265">
    <property type="term" value="P:DNA topological change"/>
    <property type="evidence" value="ECO:0007669"/>
    <property type="project" value="UniProtKB-UniRule"/>
</dbReference>
<comment type="subunit">
    <text evidence="10">Monomer.</text>
</comment>
<dbReference type="Gene3D" id="2.70.20.10">
    <property type="entry name" value="Topoisomerase I, domain 3"/>
    <property type="match status" value="1"/>
</dbReference>
<evidence type="ECO:0000313" key="15">
    <source>
        <dbReference type="EMBL" id="CBA08183.1"/>
    </source>
</evidence>
<protein>
    <recommendedName>
        <fullName evidence="10">DNA topoisomerase 1</fullName>
        <ecNumber evidence="10">5.6.2.1</ecNumber>
    </recommendedName>
    <alternativeName>
        <fullName evidence="10">DNA topoisomerase I</fullName>
    </alternativeName>
</protein>
<name>C6SEJ0_NEIME</name>
<dbReference type="HAMAP" id="MF_00952">
    <property type="entry name" value="Topoisom_1_prok"/>
    <property type="match status" value="1"/>
</dbReference>
<feature type="region of interest" description="Disordered" evidence="12">
    <location>
        <begin position="479"/>
        <end position="501"/>
    </location>
</feature>
<keyword evidence="9 10" id="KW-0413">Isomerase</keyword>
<comment type="function">
    <text evidence="10">Releases the supercoiling and torsional tension of DNA, which is introduced during the DNA replication and transcription, by transiently cleaving and rejoining one strand of the DNA duplex. Introduces a single-strand break via transesterification at a target site in duplex DNA. The scissile phosphodiester is attacked by the catalytic tyrosine of the enzyme, resulting in the formation of a DNA-(5'-phosphotyrosyl)-enzyme intermediate and the expulsion of a 3'-OH DNA strand. The free DNA strand then undergoes passage around the unbroken strand, thus removing DNA supercoils. Finally, in the religation step, the DNA 3'-OH attacks the covalent intermediate to expel the active-site tyrosine and restore the DNA phosphodiester backbone.</text>
</comment>
<feature type="site" description="Interaction with DNA" evidence="10">
    <location>
        <position position="550"/>
    </location>
</feature>
<dbReference type="CDD" id="cd03363">
    <property type="entry name" value="TOPRIM_TopoIA_TopoI"/>
    <property type="match status" value="1"/>
</dbReference>
<evidence type="ECO:0000256" key="3">
    <source>
        <dbReference type="ARBA" id="ARBA00022723"/>
    </source>
</evidence>
<sequence>MGKQERAARVGRRRADERAFTRQQTHDELKRLQTARPSPSETSASKPPSRERQMAKNLLIVESPSKAKTLKKYLGGDFEILASYGHVRDLVPKSGAVDPDNGFAMKYQLISRNGKHVDAIVAGAKEAENIYLATDPDREGEAISWHLSEILKSKRGLKNIKPQRVVFHEITKNAVLDAVAHPREIEMDLVDAQQARRALDYLVGFNLSPLLWKKIRRGLSAGRVQSPALRLICERENEIRAFEAQEYWTVHLDSHKGRSKFTAKLAQYNGAKLEQFDLSNEAAQADVLKELEGKEAVVTAIEKKKRSRNPAAPFTTSTMQQDAVRKLGFTTDRTMRTAQQLYEGIDVGQGAIGLITYMRTDSVNLADEALTEIRHYIENKIGKEYLPSAAKQYKTKSKNAQEAHEAIRPTSVYRTPESVKPFLSADQFKLYQMIWQRTVACQMTPAKFDQTTVDITVGKGVFRVTGQVQTFAGFLSVYEESNDDEESEDSKKLPEMSEGDKLPVDKLYGEQHFTTPPPRYNEATLVKALEEYGIGRPSTYASIISTLKDREYVTLEQKRFMPTDTGDIVNKFLTEHFAQYVDYHFTAKLEDQLDEIADGKRQWIPLMDKFWKPFIKQVEEKEGIERAKFTTQELDETCPKCGEHKLQIKFGKMGRFVACAGYPECSYTRNVNETAEEAAERIAKAEAEQAELDGRECPKCGGRLVYKYSRTGSKFIGCANYPKCKHVEPLEKPKDTGVQCPQCKKGNLVERKSRYGKLFYSCSTYPDCNYATWNPPVAEECPNCHWPVLTIKTTKRWGVEKVCPQKECGWKEQIEPPAPKE</sequence>
<dbReference type="InterPro" id="IPR013826">
    <property type="entry name" value="Topo_IA_cen_sub3"/>
</dbReference>
<dbReference type="InterPro" id="IPR005733">
    <property type="entry name" value="TopoI_bac-type"/>
</dbReference>
<feature type="compositionally biased region" description="Polar residues" evidence="12">
    <location>
        <begin position="35"/>
        <end position="46"/>
    </location>
</feature>
<feature type="coiled-coil region" evidence="11">
    <location>
        <begin position="668"/>
        <end position="695"/>
    </location>
</feature>
<gene>
    <name evidence="10 15" type="primary">topA</name>
    <name evidence="15" type="ORF">NME_1709</name>
</gene>
<evidence type="ECO:0000256" key="2">
    <source>
        <dbReference type="ARBA" id="ARBA00009446"/>
    </source>
</evidence>
<evidence type="ECO:0000259" key="13">
    <source>
        <dbReference type="PROSITE" id="PS50880"/>
    </source>
</evidence>